<feature type="region of interest" description="Disordered" evidence="1">
    <location>
        <begin position="80"/>
        <end position="130"/>
    </location>
</feature>
<dbReference type="GeneID" id="54573575"/>
<dbReference type="Proteomes" id="UP000800094">
    <property type="component" value="Unassembled WGS sequence"/>
</dbReference>
<keyword evidence="2" id="KW-1133">Transmembrane helix</keyword>
<evidence type="ECO:0000313" key="3">
    <source>
        <dbReference type="EMBL" id="KAF2241704.1"/>
    </source>
</evidence>
<dbReference type="EMBL" id="ML987210">
    <property type="protein sequence ID" value="KAF2241704.1"/>
    <property type="molecule type" value="Genomic_DNA"/>
</dbReference>
<evidence type="ECO:0000313" key="4">
    <source>
        <dbReference type="Proteomes" id="UP000800094"/>
    </source>
</evidence>
<keyword evidence="2" id="KW-0472">Membrane</keyword>
<feature type="transmembrane region" description="Helical" evidence="2">
    <location>
        <begin position="140"/>
        <end position="160"/>
    </location>
</feature>
<protein>
    <submittedName>
        <fullName evidence="3">Uncharacterized protein</fullName>
    </submittedName>
</protein>
<dbReference type="RefSeq" id="XP_033676708.1">
    <property type="nucleotide sequence ID" value="XM_033820245.1"/>
</dbReference>
<sequence>MGRLKYLRTQCRYTHCPPTWTLFQPQATTRALPEDFQRTSRGLPGLKATQRELSKLPLVRAEDYLSRNLRWMSEMQIIGSPAGEPIEPKQSSDSNRIARSPGRTPHGQRHTVPEYGASLKVEQPTTSDERRPSIDQILRLLLVNACMAPSFSVICTGGLLSNPRFSCSYSSFSSAI</sequence>
<organism evidence="3 4">
    <name type="scientific">Trematosphaeria pertusa</name>
    <dbReference type="NCBI Taxonomy" id="390896"/>
    <lineage>
        <taxon>Eukaryota</taxon>
        <taxon>Fungi</taxon>
        <taxon>Dikarya</taxon>
        <taxon>Ascomycota</taxon>
        <taxon>Pezizomycotina</taxon>
        <taxon>Dothideomycetes</taxon>
        <taxon>Pleosporomycetidae</taxon>
        <taxon>Pleosporales</taxon>
        <taxon>Massarineae</taxon>
        <taxon>Trematosphaeriaceae</taxon>
        <taxon>Trematosphaeria</taxon>
    </lineage>
</organism>
<dbReference type="AlphaFoldDB" id="A0A6A6HU50"/>
<reference evidence="3" key="1">
    <citation type="journal article" date="2020" name="Stud. Mycol.">
        <title>101 Dothideomycetes genomes: a test case for predicting lifestyles and emergence of pathogens.</title>
        <authorList>
            <person name="Haridas S."/>
            <person name="Albert R."/>
            <person name="Binder M."/>
            <person name="Bloem J."/>
            <person name="Labutti K."/>
            <person name="Salamov A."/>
            <person name="Andreopoulos B."/>
            <person name="Baker S."/>
            <person name="Barry K."/>
            <person name="Bills G."/>
            <person name="Bluhm B."/>
            <person name="Cannon C."/>
            <person name="Castanera R."/>
            <person name="Culley D."/>
            <person name="Daum C."/>
            <person name="Ezra D."/>
            <person name="Gonzalez J."/>
            <person name="Henrissat B."/>
            <person name="Kuo A."/>
            <person name="Liang C."/>
            <person name="Lipzen A."/>
            <person name="Lutzoni F."/>
            <person name="Magnuson J."/>
            <person name="Mondo S."/>
            <person name="Nolan M."/>
            <person name="Ohm R."/>
            <person name="Pangilinan J."/>
            <person name="Park H.-J."/>
            <person name="Ramirez L."/>
            <person name="Alfaro M."/>
            <person name="Sun H."/>
            <person name="Tritt A."/>
            <person name="Yoshinaga Y."/>
            <person name="Zwiers L.-H."/>
            <person name="Turgeon B."/>
            <person name="Goodwin S."/>
            <person name="Spatafora J."/>
            <person name="Crous P."/>
            <person name="Grigoriev I."/>
        </authorList>
    </citation>
    <scope>NUCLEOTIDE SEQUENCE</scope>
    <source>
        <strain evidence="3">CBS 122368</strain>
    </source>
</reference>
<gene>
    <name evidence="3" type="ORF">BU26DRAFT_168923</name>
</gene>
<evidence type="ECO:0000256" key="2">
    <source>
        <dbReference type="SAM" id="Phobius"/>
    </source>
</evidence>
<evidence type="ECO:0000256" key="1">
    <source>
        <dbReference type="SAM" id="MobiDB-lite"/>
    </source>
</evidence>
<keyword evidence="2" id="KW-0812">Transmembrane</keyword>
<proteinExistence type="predicted"/>
<name>A0A6A6HU50_9PLEO</name>
<keyword evidence="4" id="KW-1185">Reference proteome</keyword>
<accession>A0A6A6HU50</accession>